<dbReference type="GO" id="GO:0005509">
    <property type="term" value="F:calcium ion binding"/>
    <property type="evidence" value="ECO:0007669"/>
    <property type="project" value="InterPro"/>
</dbReference>
<sequence length="86" mass="9809">MNYTNVINEVMKQTGKDKEICTKIADAYEEYCTKEIKRPFKPEVDADMVSWIANKTGYAHDDVANILQVLVGVVRGGIRKKIPFMK</sequence>
<dbReference type="AlphaFoldDB" id="A0A4R7ZRL8"/>
<keyword evidence="2" id="KW-1185">Reference proteome</keyword>
<name>A0A4R7ZRL8_9FIRM</name>
<dbReference type="OrthoDB" id="3034936at2"/>
<dbReference type="GO" id="GO:0005544">
    <property type="term" value="F:calcium-dependent phospholipid binding"/>
    <property type="evidence" value="ECO:0007669"/>
    <property type="project" value="InterPro"/>
</dbReference>
<organism evidence="1 2">
    <name type="scientific">Breznakia blatticola</name>
    <dbReference type="NCBI Taxonomy" id="1754012"/>
    <lineage>
        <taxon>Bacteria</taxon>
        <taxon>Bacillati</taxon>
        <taxon>Bacillota</taxon>
        <taxon>Erysipelotrichia</taxon>
        <taxon>Erysipelotrichales</taxon>
        <taxon>Erysipelotrichaceae</taxon>
        <taxon>Breznakia</taxon>
    </lineage>
</organism>
<dbReference type="RefSeq" id="WP_134168978.1">
    <property type="nucleotide sequence ID" value="NZ_SODD01000011.1"/>
</dbReference>
<evidence type="ECO:0000313" key="1">
    <source>
        <dbReference type="EMBL" id="TDW20613.1"/>
    </source>
</evidence>
<proteinExistence type="predicted"/>
<comment type="caution">
    <text evidence="1">The sequence shown here is derived from an EMBL/GenBank/DDBJ whole genome shotgun (WGS) entry which is preliminary data.</text>
</comment>
<evidence type="ECO:0000313" key="2">
    <source>
        <dbReference type="Proteomes" id="UP000294743"/>
    </source>
</evidence>
<dbReference type="Proteomes" id="UP000294743">
    <property type="component" value="Unassembled WGS sequence"/>
</dbReference>
<dbReference type="InterPro" id="IPR037104">
    <property type="entry name" value="Annexin_sf"/>
</dbReference>
<protein>
    <submittedName>
        <fullName evidence="1">Uncharacterized protein</fullName>
    </submittedName>
</protein>
<accession>A0A4R7ZRL8</accession>
<reference evidence="1 2" key="1">
    <citation type="submission" date="2019-03" db="EMBL/GenBank/DDBJ databases">
        <title>Genomic Encyclopedia of Type Strains, Phase IV (KMG-IV): sequencing the most valuable type-strain genomes for metagenomic binning, comparative biology and taxonomic classification.</title>
        <authorList>
            <person name="Goeker M."/>
        </authorList>
    </citation>
    <scope>NUCLEOTIDE SEQUENCE [LARGE SCALE GENOMIC DNA]</scope>
    <source>
        <strain evidence="1 2">DSM 28867</strain>
    </source>
</reference>
<dbReference type="SUPFAM" id="SSF47874">
    <property type="entry name" value="Annexin"/>
    <property type="match status" value="1"/>
</dbReference>
<gene>
    <name evidence="1" type="ORF">EDD63_11125</name>
</gene>
<dbReference type="EMBL" id="SODD01000011">
    <property type="protein sequence ID" value="TDW20613.1"/>
    <property type="molecule type" value="Genomic_DNA"/>
</dbReference>